<gene>
    <name evidence="23" type="primary">IRE1</name>
    <name evidence="23" type="ORF">MJAP1_001051</name>
</gene>
<feature type="compositionally biased region" description="Acidic residues" evidence="19">
    <location>
        <begin position="577"/>
        <end position="587"/>
    </location>
</feature>
<keyword evidence="5 23" id="KW-0808">Transferase</keyword>
<keyword evidence="4 23" id="KW-0723">Serine/threonine-protein kinase</keyword>
<feature type="compositionally biased region" description="Basic and acidic residues" evidence="19">
    <location>
        <begin position="515"/>
        <end position="539"/>
    </location>
</feature>
<evidence type="ECO:0000256" key="1">
    <source>
        <dbReference type="ARBA" id="ARBA00001946"/>
    </source>
</evidence>
<feature type="domain" description="Protein kinase" evidence="21">
    <location>
        <begin position="648"/>
        <end position="922"/>
    </location>
</feature>
<evidence type="ECO:0000256" key="14">
    <source>
        <dbReference type="ARBA" id="ARBA00022989"/>
    </source>
</evidence>
<evidence type="ECO:0000256" key="16">
    <source>
        <dbReference type="ARBA" id="ARBA00023180"/>
    </source>
</evidence>
<dbReference type="SMART" id="SM00580">
    <property type="entry name" value="PUG"/>
    <property type="match status" value="1"/>
</dbReference>
<organism evidence="23 24">
    <name type="scientific">Malassezia japonica</name>
    <dbReference type="NCBI Taxonomy" id="223818"/>
    <lineage>
        <taxon>Eukaryota</taxon>
        <taxon>Fungi</taxon>
        <taxon>Dikarya</taxon>
        <taxon>Basidiomycota</taxon>
        <taxon>Ustilaginomycotina</taxon>
        <taxon>Malasseziomycetes</taxon>
        <taxon>Malasseziales</taxon>
        <taxon>Malasseziaceae</taxon>
        <taxon>Malassezia</taxon>
    </lineage>
</organism>
<evidence type="ECO:0000256" key="8">
    <source>
        <dbReference type="ARBA" id="ARBA00022729"/>
    </source>
</evidence>
<feature type="chain" id="PRO_5042291184" description="non-specific serine/threonine protein kinase" evidence="20">
    <location>
        <begin position="26"/>
        <end position="1061"/>
    </location>
</feature>
<feature type="signal peptide" evidence="20">
    <location>
        <begin position="1"/>
        <end position="25"/>
    </location>
</feature>
<dbReference type="PROSITE" id="PS00108">
    <property type="entry name" value="PROTEIN_KINASE_ST"/>
    <property type="match status" value="1"/>
</dbReference>
<dbReference type="InterPro" id="IPR008271">
    <property type="entry name" value="Ser/Thr_kinase_AS"/>
</dbReference>
<dbReference type="SUPFAM" id="SSF56112">
    <property type="entry name" value="Protein kinase-like (PK-like)"/>
    <property type="match status" value="1"/>
</dbReference>
<dbReference type="GeneID" id="85224700"/>
<dbReference type="GO" id="GO:0004521">
    <property type="term" value="F:RNA endonuclease activity"/>
    <property type="evidence" value="ECO:0007669"/>
    <property type="project" value="InterPro"/>
</dbReference>
<evidence type="ECO:0000256" key="19">
    <source>
        <dbReference type="SAM" id="MobiDB-lite"/>
    </source>
</evidence>
<dbReference type="RefSeq" id="XP_060121000.1">
    <property type="nucleotide sequence ID" value="XM_060265017.1"/>
</dbReference>
<dbReference type="GO" id="GO:1990604">
    <property type="term" value="C:IRE1-TRAF2-ASK1 complex"/>
    <property type="evidence" value="ECO:0007669"/>
    <property type="project" value="TreeGrafter"/>
</dbReference>
<evidence type="ECO:0000259" key="22">
    <source>
        <dbReference type="PROSITE" id="PS51392"/>
    </source>
</evidence>
<dbReference type="GO" id="GO:0036498">
    <property type="term" value="P:IRE1-mediated unfolded protein response"/>
    <property type="evidence" value="ECO:0007669"/>
    <property type="project" value="TreeGrafter"/>
</dbReference>
<keyword evidence="16" id="KW-0325">Glycoprotein</keyword>
<name>A0AAF0EVY3_9BASI</name>
<dbReference type="PANTHER" id="PTHR13954:SF6">
    <property type="entry name" value="NON-SPECIFIC SERINE_THREONINE PROTEIN KINASE"/>
    <property type="match status" value="1"/>
</dbReference>
<dbReference type="GO" id="GO:0051082">
    <property type="term" value="F:unfolded protein binding"/>
    <property type="evidence" value="ECO:0007669"/>
    <property type="project" value="TreeGrafter"/>
</dbReference>
<dbReference type="AlphaFoldDB" id="A0AAF0EVY3"/>
<keyword evidence="6" id="KW-0812">Transmembrane</keyword>
<evidence type="ECO:0000259" key="21">
    <source>
        <dbReference type="PROSITE" id="PS50011"/>
    </source>
</evidence>
<evidence type="ECO:0000256" key="2">
    <source>
        <dbReference type="ARBA" id="ARBA00004167"/>
    </source>
</evidence>
<evidence type="ECO:0000313" key="24">
    <source>
        <dbReference type="Proteomes" id="UP001217754"/>
    </source>
</evidence>
<dbReference type="FunFam" id="1.10.510.10:FF:000572">
    <property type="entry name" value="Serine/threonine-protein kinase/endoribonuclease IRE1"/>
    <property type="match status" value="1"/>
</dbReference>
<keyword evidence="9" id="KW-0547">Nucleotide-binding</keyword>
<evidence type="ECO:0000256" key="3">
    <source>
        <dbReference type="ARBA" id="ARBA00012513"/>
    </source>
</evidence>
<dbReference type="GO" id="GO:0006397">
    <property type="term" value="P:mRNA processing"/>
    <property type="evidence" value="ECO:0007669"/>
    <property type="project" value="InterPro"/>
</dbReference>
<feature type="region of interest" description="Disordered" evidence="19">
    <location>
        <begin position="515"/>
        <end position="651"/>
    </location>
</feature>
<keyword evidence="8 20" id="KW-0732">Signal</keyword>
<dbReference type="InterPro" id="IPR038357">
    <property type="entry name" value="KEN_sf"/>
</dbReference>
<dbReference type="InterPro" id="IPR010513">
    <property type="entry name" value="KEN_dom"/>
</dbReference>
<evidence type="ECO:0000256" key="4">
    <source>
        <dbReference type="ARBA" id="ARBA00022527"/>
    </source>
</evidence>
<dbReference type="Proteomes" id="UP001217754">
    <property type="component" value="Chromosome 1"/>
</dbReference>
<dbReference type="GO" id="GO:0016787">
    <property type="term" value="F:hydrolase activity"/>
    <property type="evidence" value="ECO:0007669"/>
    <property type="project" value="UniProtKB-KW"/>
</dbReference>
<accession>A0AAF0EVY3</accession>
<evidence type="ECO:0000313" key="23">
    <source>
        <dbReference type="EMBL" id="WFD38103.1"/>
    </source>
</evidence>
<dbReference type="InterPro" id="IPR045133">
    <property type="entry name" value="IRE1/2-like"/>
</dbReference>
<proteinExistence type="predicted"/>
<dbReference type="GO" id="GO:0005524">
    <property type="term" value="F:ATP binding"/>
    <property type="evidence" value="ECO:0007669"/>
    <property type="project" value="UniProtKB-KW"/>
</dbReference>
<dbReference type="GO" id="GO:0004674">
    <property type="term" value="F:protein serine/threonine kinase activity"/>
    <property type="evidence" value="ECO:0007669"/>
    <property type="project" value="UniProtKB-KW"/>
</dbReference>
<dbReference type="PROSITE" id="PS51392">
    <property type="entry name" value="KEN"/>
    <property type="match status" value="1"/>
</dbReference>
<dbReference type="GO" id="GO:0046872">
    <property type="term" value="F:metal ion binding"/>
    <property type="evidence" value="ECO:0007669"/>
    <property type="project" value="UniProtKB-KW"/>
</dbReference>
<evidence type="ECO:0000256" key="5">
    <source>
        <dbReference type="ARBA" id="ARBA00022679"/>
    </source>
</evidence>
<sequence>MRVRLRWAWRAVALAASVVALGARAHSAHDLAHQDLRIPYTRLPADPSHLLDLELSNVVLATSVDGGLSGIDRTTGAALWNLQANTSDLLHPLVASSYGARQRSLEDLAAEALAGDDPAALHALQGSGIYIVEPSSGGDLYVLRMRSEHGEMRPQLEKMPFSLPELVAMSPFSLSSDDTRIFVAEKHTRLVELNVFTGTIGTVFDAKDAHAYDRPGPLAFAHARQGERSAEFDAIESPWVYIGRTDYTLAVHVRNVPDALQTLHYSVYAPNSADKDMAELWAQHAGQLDKRGMLAAPEDNSLVCFDLRDVKKPGRHAVPPMPPVLWKRTLNATVVDIFDVIFVPPTAALDTPLLQPVIVPHPPGILAQIVEQQRPDVAALAPSAYVGVSPDGSLYALGRTRYPLVELTTPAAVTKGTLRGADTKLQPWVGGYEVPNLPDPNRVPLLDPGFREYVPLLGAPPAEADKGWLDAPGLLLMRVLGAALLLFVIVRGIIEIRKDRTPLILNTDTLRFDEEEKAKAKKEREERAKEKERDEKELAAKQAQDGAEAGDTTAKEPVPPQPGAEAAGETSAKADEPSPEAESDDEAQPAPSDDDPKRRRRRRGKRAGAAVLARQSPGPRRPDSSSQEPHPGPLTTPGGAEIPPSSLQISDDVLGYGSSGTVVFRGTFQGRAVAVKRLLRDFVQMASKEVSLLQSADNHPNVIRYFCQELTPNFLYIALEQCPASLADLVERPLEFSAHAPLLEPRNAFKQITAGLQHLHSLSIVHRDIKPQNILVTLTGQNKLRMLLSDFGLSKRMDGVAQSSFSQSVNQPGGTVGWRAPEVLQGHRAALAAESDESARLTRAVDIFSLGCVAFYMLTGGAHPFGTQYEREMHILQQHFDLSALEATCDDTIEAQALIQNMIARDAAQRPSAERVAQHPFFWNAQRRLSFLQDVSDRFETLEREPPAAALLLLEKDAAAVIGADWRKRFDRAFLDDVGRFRKYDAASVQDLLRVIRNKKHHFQDMQPQLKKQLSPMPEGFLQFFARRFPQLFLHVYQVMDQLPMLRSEPMFHSYYQHDEP</sequence>
<dbReference type="PANTHER" id="PTHR13954">
    <property type="entry name" value="IRE1-RELATED"/>
    <property type="match status" value="1"/>
</dbReference>
<keyword evidence="7" id="KW-0479">Metal-binding</keyword>
<dbReference type="Gene3D" id="1.10.510.10">
    <property type="entry name" value="Transferase(Phosphotransferase) domain 1"/>
    <property type="match status" value="1"/>
</dbReference>
<feature type="domain" description="KEN" evidence="22">
    <location>
        <begin position="925"/>
        <end position="1058"/>
    </location>
</feature>
<dbReference type="Pfam" id="PF00069">
    <property type="entry name" value="Pkinase"/>
    <property type="match status" value="1"/>
</dbReference>
<evidence type="ECO:0000256" key="6">
    <source>
        <dbReference type="ARBA" id="ARBA00022692"/>
    </source>
</evidence>
<keyword evidence="14" id="KW-1133">Transmembrane helix</keyword>
<comment type="cofactor">
    <cofactor evidence="1">
        <name>Mg(2+)</name>
        <dbReference type="ChEBI" id="CHEBI:18420"/>
    </cofactor>
</comment>
<dbReference type="InterPro" id="IPR011009">
    <property type="entry name" value="Kinase-like_dom_sf"/>
</dbReference>
<evidence type="ECO:0000256" key="12">
    <source>
        <dbReference type="ARBA" id="ARBA00022840"/>
    </source>
</evidence>
<evidence type="ECO:0000256" key="18">
    <source>
        <dbReference type="ARBA" id="ARBA00048977"/>
    </source>
</evidence>
<evidence type="ECO:0000256" key="13">
    <source>
        <dbReference type="ARBA" id="ARBA00022842"/>
    </source>
</evidence>
<dbReference type="CDD" id="cd10422">
    <property type="entry name" value="RNase_Ire1"/>
    <property type="match status" value="1"/>
</dbReference>
<evidence type="ECO:0000256" key="20">
    <source>
        <dbReference type="SAM" id="SignalP"/>
    </source>
</evidence>
<evidence type="ECO:0000256" key="17">
    <source>
        <dbReference type="ARBA" id="ARBA00048659"/>
    </source>
</evidence>
<dbReference type="InterPro" id="IPR000719">
    <property type="entry name" value="Prot_kinase_dom"/>
</dbReference>
<dbReference type="EMBL" id="CP119958">
    <property type="protein sequence ID" value="WFD38103.1"/>
    <property type="molecule type" value="Genomic_DNA"/>
</dbReference>
<keyword evidence="24" id="KW-1185">Reference proteome</keyword>
<dbReference type="PROSITE" id="PS50011">
    <property type="entry name" value="PROTEIN_KINASE_DOM"/>
    <property type="match status" value="1"/>
</dbReference>
<evidence type="ECO:0000256" key="11">
    <source>
        <dbReference type="ARBA" id="ARBA00022801"/>
    </source>
</evidence>
<comment type="catalytic activity">
    <reaction evidence="17">
        <text>L-threonyl-[protein] + ATP = O-phospho-L-threonyl-[protein] + ADP + H(+)</text>
        <dbReference type="Rhea" id="RHEA:46608"/>
        <dbReference type="Rhea" id="RHEA-COMP:11060"/>
        <dbReference type="Rhea" id="RHEA-COMP:11605"/>
        <dbReference type="ChEBI" id="CHEBI:15378"/>
        <dbReference type="ChEBI" id="CHEBI:30013"/>
        <dbReference type="ChEBI" id="CHEBI:30616"/>
        <dbReference type="ChEBI" id="CHEBI:61977"/>
        <dbReference type="ChEBI" id="CHEBI:456216"/>
        <dbReference type="EC" id="2.7.11.1"/>
    </reaction>
    <physiologicalReaction direction="left-to-right" evidence="17">
        <dbReference type="Rhea" id="RHEA:46609"/>
    </physiologicalReaction>
</comment>
<dbReference type="Gene3D" id="1.20.1440.180">
    <property type="entry name" value="KEN domain"/>
    <property type="match status" value="1"/>
</dbReference>
<keyword evidence="10 23" id="KW-0418">Kinase</keyword>
<evidence type="ECO:0000256" key="7">
    <source>
        <dbReference type="ARBA" id="ARBA00022723"/>
    </source>
</evidence>
<evidence type="ECO:0000256" key="9">
    <source>
        <dbReference type="ARBA" id="ARBA00022741"/>
    </source>
</evidence>
<keyword evidence="13" id="KW-0460">Magnesium</keyword>
<dbReference type="GO" id="GO:0070059">
    <property type="term" value="P:intrinsic apoptotic signaling pathway in response to endoplasmic reticulum stress"/>
    <property type="evidence" value="ECO:0007669"/>
    <property type="project" value="TreeGrafter"/>
</dbReference>
<keyword evidence="15" id="KW-0472">Membrane</keyword>
<evidence type="ECO:0000256" key="10">
    <source>
        <dbReference type="ARBA" id="ARBA00022777"/>
    </source>
</evidence>
<dbReference type="SMART" id="SM00220">
    <property type="entry name" value="S_TKc"/>
    <property type="match status" value="1"/>
</dbReference>
<dbReference type="Pfam" id="PF06479">
    <property type="entry name" value="Ribonuc_2-5A"/>
    <property type="match status" value="1"/>
</dbReference>
<dbReference type="EC" id="2.7.11.1" evidence="3"/>
<dbReference type="FunFam" id="3.30.200.20:FF:000077">
    <property type="entry name" value="Putative Serine/threonine-protein kinase/endoribonuclease IRE1"/>
    <property type="match status" value="1"/>
</dbReference>
<comment type="catalytic activity">
    <reaction evidence="18">
        <text>L-seryl-[protein] + ATP = O-phospho-L-seryl-[protein] + ADP + H(+)</text>
        <dbReference type="Rhea" id="RHEA:17989"/>
        <dbReference type="Rhea" id="RHEA-COMP:9863"/>
        <dbReference type="Rhea" id="RHEA-COMP:11604"/>
        <dbReference type="ChEBI" id="CHEBI:15378"/>
        <dbReference type="ChEBI" id="CHEBI:29999"/>
        <dbReference type="ChEBI" id="CHEBI:30616"/>
        <dbReference type="ChEBI" id="CHEBI:83421"/>
        <dbReference type="ChEBI" id="CHEBI:456216"/>
        <dbReference type="EC" id="2.7.11.1"/>
    </reaction>
    <physiologicalReaction direction="left-to-right" evidence="18">
        <dbReference type="Rhea" id="RHEA:17990"/>
    </physiologicalReaction>
</comment>
<comment type="subcellular location">
    <subcellularLocation>
        <location evidence="2">Membrane</location>
        <topology evidence="2">Single-pass membrane protein</topology>
    </subcellularLocation>
</comment>
<keyword evidence="12" id="KW-0067">ATP-binding</keyword>
<reference evidence="23" key="1">
    <citation type="submission" date="2023-03" db="EMBL/GenBank/DDBJ databases">
        <title>Mating type loci evolution in Malassezia.</title>
        <authorList>
            <person name="Coelho M.A."/>
        </authorList>
    </citation>
    <scope>NUCLEOTIDE SEQUENCE</scope>
    <source>
        <strain evidence="23">CBS 9431</strain>
    </source>
</reference>
<dbReference type="Gene3D" id="3.30.200.20">
    <property type="entry name" value="Phosphorylase Kinase, domain 1"/>
    <property type="match status" value="1"/>
</dbReference>
<keyword evidence="11" id="KW-0378">Hydrolase</keyword>
<evidence type="ECO:0000256" key="15">
    <source>
        <dbReference type="ARBA" id="ARBA00023136"/>
    </source>
</evidence>
<protein>
    <recommendedName>
        <fullName evidence="3">non-specific serine/threonine protein kinase</fullName>
        <ecNumber evidence="3">2.7.11.1</ecNumber>
    </recommendedName>
</protein>